<evidence type="ECO:0000313" key="6">
    <source>
        <dbReference type="EMBL" id="KZE78864.1"/>
    </source>
</evidence>
<protein>
    <submittedName>
        <fullName evidence="6">Luciferase</fullName>
    </submittedName>
</protein>
<evidence type="ECO:0000256" key="3">
    <source>
        <dbReference type="ARBA" id="ARBA00023002"/>
    </source>
</evidence>
<dbReference type="GO" id="GO:0016705">
    <property type="term" value="F:oxidoreductase activity, acting on paired donors, with incorporation or reduction of molecular oxygen"/>
    <property type="evidence" value="ECO:0007669"/>
    <property type="project" value="InterPro"/>
</dbReference>
<dbReference type="Proteomes" id="UP000076630">
    <property type="component" value="Unassembled WGS sequence"/>
</dbReference>
<comment type="caution">
    <text evidence="6">The sequence shown here is derived from an EMBL/GenBank/DDBJ whole genome shotgun (WGS) entry which is preliminary data.</text>
</comment>
<dbReference type="GO" id="GO:0004497">
    <property type="term" value="F:monooxygenase activity"/>
    <property type="evidence" value="ECO:0007669"/>
    <property type="project" value="UniProtKB-KW"/>
</dbReference>
<dbReference type="PANTHER" id="PTHR30011">
    <property type="entry name" value="ALKANESULFONATE MONOOXYGENASE-RELATED"/>
    <property type="match status" value="1"/>
</dbReference>
<proteinExistence type="predicted"/>
<feature type="domain" description="Luciferase-like" evidence="5">
    <location>
        <begin position="36"/>
        <end position="225"/>
    </location>
</feature>
<evidence type="ECO:0000256" key="2">
    <source>
        <dbReference type="ARBA" id="ARBA00022643"/>
    </source>
</evidence>
<evidence type="ECO:0000256" key="1">
    <source>
        <dbReference type="ARBA" id="ARBA00022630"/>
    </source>
</evidence>
<dbReference type="PANTHER" id="PTHR30011:SF16">
    <property type="entry name" value="C2H2 FINGER DOMAIN TRANSCRIPTION FACTOR (EUROFUNG)-RELATED"/>
    <property type="match status" value="1"/>
</dbReference>
<dbReference type="Pfam" id="PF00296">
    <property type="entry name" value="Bac_luciferase"/>
    <property type="match status" value="1"/>
</dbReference>
<dbReference type="SUPFAM" id="SSF51679">
    <property type="entry name" value="Bacterial luciferase-like"/>
    <property type="match status" value="1"/>
</dbReference>
<keyword evidence="4" id="KW-0503">Monooxygenase</keyword>
<evidence type="ECO:0000313" key="7">
    <source>
        <dbReference type="Proteomes" id="UP000076630"/>
    </source>
</evidence>
<dbReference type="InterPro" id="IPR051260">
    <property type="entry name" value="Diverse_substr_monoxygenases"/>
</dbReference>
<dbReference type="AlphaFoldDB" id="A0A161S362"/>
<dbReference type="InterPro" id="IPR036661">
    <property type="entry name" value="Luciferase-like_sf"/>
</dbReference>
<keyword evidence="7" id="KW-1185">Reference proteome</keyword>
<dbReference type="InterPro" id="IPR011251">
    <property type="entry name" value="Luciferase-like_dom"/>
</dbReference>
<dbReference type="InterPro" id="IPR020020">
    <property type="entry name" value="Luciferase-type_oxidoreductase"/>
</dbReference>
<keyword evidence="1" id="KW-0285">Flavoprotein</keyword>
<dbReference type="EMBL" id="LQNU01000061">
    <property type="protein sequence ID" value="KZE78864.1"/>
    <property type="molecule type" value="Genomic_DNA"/>
</dbReference>
<dbReference type="NCBIfam" id="TIGR03571">
    <property type="entry name" value="lucif_BA3436"/>
    <property type="match status" value="1"/>
</dbReference>
<organism evidence="6 7">
    <name type="scientific">Myroides marinus</name>
    <dbReference type="NCBI Taxonomy" id="703342"/>
    <lineage>
        <taxon>Bacteria</taxon>
        <taxon>Pseudomonadati</taxon>
        <taxon>Bacteroidota</taxon>
        <taxon>Flavobacteriia</taxon>
        <taxon>Flavobacteriales</taxon>
        <taxon>Flavobacteriaceae</taxon>
        <taxon>Myroides</taxon>
    </lineage>
</organism>
<dbReference type="OrthoDB" id="7239898at2"/>
<evidence type="ECO:0000256" key="4">
    <source>
        <dbReference type="ARBA" id="ARBA00023033"/>
    </source>
</evidence>
<keyword evidence="3" id="KW-0560">Oxidoreductase</keyword>
<dbReference type="RefSeq" id="WP_038986684.1">
    <property type="nucleotide sequence ID" value="NZ_LQNU01000061.1"/>
</dbReference>
<reference evidence="6 7" key="1">
    <citation type="submission" date="2016-01" db="EMBL/GenBank/DDBJ databases">
        <title>Whole genome sequencing of Myroides marinus L41.</title>
        <authorList>
            <person name="Hong K.W."/>
        </authorList>
    </citation>
    <scope>NUCLEOTIDE SEQUENCE [LARGE SCALE GENOMIC DNA]</scope>
    <source>
        <strain evidence="6 7">L41</strain>
    </source>
</reference>
<keyword evidence="2" id="KW-0288">FMN</keyword>
<accession>A0A161S362</accession>
<dbReference type="Gene3D" id="3.20.20.30">
    <property type="entry name" value="Luciferase-like domain"/>
    <property type="match status" value="1"/>
</dbReference>
<evidence type="ECO:0000259" key="5">
    <source>
        <dbReference type="Pfam" id="PF00296"/>
    </source>
</evidence>
<sequence>MNNKFKHHKTFNRVFKPGKLSLGIFLPLQVYDNDINLFNQHLKYIKQIDSSGFASLWVRDIPMYDPNFRDVGQVYDPLSYLAYIAGQTTQVALGTASIVLPLHHPISLAKTTASIDQLSNGRLLLGVGSGDRYAEFPAFNKTFERRGELFREVLQDMQTLHNTESPKINSSITKMQDLNLVPKPLHTNIPALVTGASQQSPDWIATHADGWITYPGPTTTNEDTLNLEQKIKAFRYLIPNGAFKPHMTNKWIELDEDPHYPRTPLRGGFVLKTGRLGLIELLQKWESIGVNHAAIGIQYGKRDIGETLDELASEVLPYFKTGLV</sequence>
<name>A0A161S362_9FLAO</name>
<gene>
    <name evidence="6" type="ORF">AV926_00930</name>
</gene>